<dbReference type="AlphaFoldDB" id="A0A485LE81"/>
<keyword evidence="6" id="KW-1185">Reference proteome</keyword>
<evidence type="ECO:0000256" key="2">
    <source>
        <dbReference type="ARBA" id="ARBA00023445"/>
    </source>
</evidence>
<feature type="domain" description="NAD-dependent epimerase/dehydratase" evidence="3">
    <location>
        <begin position="6"/>
        <end position="250"/>
    </location>
</feature>
<proteinExistence type="inferred from homology"/>
<dbReference type="PANTHER" id="PTHR10366">
    <property type="entry name" value="NAD DEPENDENT EPIMERASE/DEHYDRATASE"/>
    <property type="match status" value="1"/>
</dbReference>
<dbReference type="Proteomes" id="UP000332933">
    <property type="component" value="Unassembled WGS sequence"/>
</dbReference>
<dbReference type="Gene3D" id="3.40.50.720">
    <property type="entry name" value="NAD(P)-binding Rossmann-like Domain"/>
    <property type="match status" value="1"/>
</dbReference>
<accession>A0A485LE81</accession>
<dbReference type="InterPro" id="IPR050425">
    <property type="entry name" value="NAD(P)_dehydrat-like"/>
</dbReference>
<gene>
    <name evidence="5" type="primary">Aste57867_18573</name>
    <name evidence="4" type="ORF">As57867_018511</name>
    <name evidence="5" type="ORF">ASTE57867_18573</name>
</gene>
<protein>
    <submittedName>
        <fullName evidence="5">Aste57867_18573 protein</fullName>
    </submittedName>
</protein>
<evidence type="ECO:0000313" key="4">
    <source>
        <dbReference type="EMBL" id="KAF0690011.1"/>
    </source>
</evidence>
<dbReference type="PANTHER" id="PTHR10366:SF564">
    <property type="entry name" value="STEROL-4-ALPHA-CARBOXYLATE 3-DEHYDROGENASE, DECARBOXYLATING"/>
    <property type="match status" value="1"/>
</dbReference>
<comment type="similarity">
    <text evidence="2">Belongs to the NAD(P)-dependent epimerase/dehydratase family. Dihydroflavonol-4-reductase subfamily.</text>
</comment>
<dbReference type="FunFam" id="3.40.50.720:FF:000336">
    <property type="entry name" value="Aldehyde reductase"/>
    <property type="match status" value="1"/>
</dbReference>
<keyword evidence="1" id="KW-0560">Oxidoreductase</keyword>
<dbReference type="GO" id="GO:0016616">
    <property type="term" value="F:oxidoreductase activity, acting on the CH-OH group of donors, NAD or NADP as acceptor"/>
    <property type="evidence" value="ECO:0007669"/>
    <property type="project" value="TreeGrafter"/>
</dbReference>
<dbReference type="OrthoDB" id="2735536at2759"/>
<evidence type="ECO:0000259" key="3">
    <source>
        <dbReference type="Pfam" id="PF01370"/>
    </source>
</evidence>
<evidence type="ECO:0000313" key="5">
    <source>
        <dbReference type="EMBL" id="VFT95309.1"/>
    </source>
</evidence>
<dbReference type="Pfam" id="PF01370">
    <property type="entry name" value="Epimerase"/>
    <property type="match status" value="1"/>
</dbReference>
<dbReference type="InterPro" id="IPR001509">
    <property type="entry name" value="Epimerase_deHydtase"/>
</dbReference>
<evidence type="ECO:0000256" key="1">
    <source>
        <dbReference type="ARBA" id="ARBA00023002"/>
    </source>
</evidence>
<evidence type="ECO:0000313" key="6">
    <source>
        <dbReference type="Proteomes" id="UP000332933"/>
    </source>
</evidence>
<dbReference type="SUPFAM" id="SSF51735">
    <property type="entry name" value="NAD(P)-binding Rossmann-fold domains"/>
    <property type="match status" value="1"/>
</dbReference>
<dbReference type="EMBL" id="VJMH01006398">
    <property type="protein sequence ID" value="KAF0690011.1"/>
    <property type="molecule type" value="Genomic_DNA"/>
</dbReference>
<name>A0A485LE81_9STRA</name>
<reference evidence="5 6" key="1">
    <citation type="submission" date="2019-03" db="EMBL/GenBank/DDBJ databases">
        <authorList>
            <person name="Gaulin E."/>
            <person name="Dumas B."/>
        </authorList>
    </citation>
    <scope>NUCLEOTIDE SEQUENCE [LARGE SCALE GENOMIC DNA]</scope>
    <source>
        <strain evidence="5">CBS 568.67</strain>
    </source>
</reference>
<dbReference type="InterPro" id="IPR036291">
    <property type="entry name" value="NAD(P)-bd_dom_sf"/>
</dbReference>
<organism evidence="5 6">
    <name type="scientific">Aphanomyces stellatus</name>
    <dbReference type="NCBI Taxonomy" id="120398"/>
    <lineage>
        <taxon>Eukaryota</taxon>
        <taxon>Sar</taxon>
        <taxon>Stramenopiles</taxon>
        <taxon>Oomycota</taxon>
        <taxon>Saprolegniomycetes</taxon>
        <taxon>Saprolegniales</taxon>
        <taxon>Verrucalvaceae</taxon>
        <taxon>Aphanomyces</taxon>
    </lineage>
</organism>
<sequence>MPPLTVLVTGASGYIASHTIQQLLEKTAFAIRGTVRNLQDTAKFAHLTALPHADTRLQLVQADLLDAASWAPAVRGCAAVFHIASPFTHDPVDGLRDLVEPAVQGTATVLNAAVAEPSVQTIVLTSSTSSITDAPLSGKTYTEDDWNTTSSLTWNVYNYSKVCAEKKAWEIINALPKDVKTTKRFVVLNPILVLGPSLSNVVSESVAAVLDPFNGNMPMLADMPLPFVDVRDVARAHILALMQPAATGRIILAGPMPSVPTVVALMRAKYPSAKYLPTLTAPQWLVWVSSFLQKRGKGQLIRCYIYATDYGFDASKSKAVLGLTYRSMDETIVDTIDDAIARGFIDPAYV</sequence>
<reference evidence="4" key="2">
    <citation type="submission" date="2019-06" db="EMBL/GenBank/DDBJ databases">
        <title>Genomics analysis of Aphanomyces spp. identifies a new class of oomycete effector associated with host adaptation.</title>
        <authorList>
            <person name="Gaulin E."/>
        </authorList>
    </citation>
    <scope>NUCLEOTIDE SEQUENCE</scope>
    <source>
        <strain evidence="4">CBS 578.67</strain>
    </source>
</reference>
<dbReference type="EMBL" id="CAADRA010006419">
    <property type="protein sequence ID" value="VFT95309.1"/>
    <property type="molecule type" value="Genomic_DNA"/>
</dbReference>